<evidence type="ECO:0000313" key="2">
    <source>
        <dbReference type="EMBL" id="TDH35097.1"/>
    </source>
</evidence>
<dbReference type="PRINTS" id="PR00038">
    <property type="entry name" value="HTHLUXR"/>
</dbReference>
<dbReference type="InterPro" id="IPR029058">
    <property type="entry name" value="AB_hydrolase_fold"/>
</dbReference>
<dbReference type="SUPFAM" id="SSF53474">
    <property type="entry name" value="alpha/beta-Hydrolases"/>
    <property type="match status" value="1"/>
</dbReference>
<dbReference type="SMART" id="SM00421">
    <property type="entry name" value="HTH_LUXR"/>
    <property type="match status" value="1"/>
</dbReference>
<gene>
    <name evidence="2" type="ORF">E2A64_15405</name>
</gene>
<dbReference type="InterPro" id="IPR022742">
    <property type="entry name" value="Hydrolase_4"/>
</dbReference>
<dbReference type="InterPro" id="IPR036388">
    <property type="entry name" value="WH-like_DNA-bd_sf"/>
</dbReference>
<organism evidence="2 3">
    <name type="scientific">Pseudohoeflea suaedae</name>
    <dbReference type="NCBI Taxonomy" id="877384"/>
    <lineage>
        <taxon>Bacteria</taxon>
        <taxon>Pseudomonadati</taxon>
        <taxon>Pseudomonadota</taxon>
        <taxon>Alphaproteobacteria</taxon>
        <taxon>Hyphomicrobiales</taxon>
        <taxon>Rhizobiaceae</taxon>
        <taxon>Pseudohoeflea</taxon>
    </lineage>
</organism>
<dbReference type="RefSeq" id="WP_133285382.1">
    <property type="nucleotide sequence ID" value="NZ_SMSI01000003.1"/>
</dbReference>
<evidence type="ECO:0000259" key="1">
    <source>
        <dbReference type="PROSITE" id="PS50043"/>
    </source>
</evidence>
<dbReference type="Pfam" id="PF12146">
    <property type="entry name" value="Hydrolase_4"/>
    <property type="match status" value="1"/>
</dbReference>
<dbReference type="GO" id="GO:0047372">
    <property type="term" value="F:monoacylglycerol lipase activity"/>
    <property type="evidence" value="ECO:0007669"/>
    <property type="project" value="TreeGrafter"/>
</dbReference>
<evidence type="ECO:0000313" key="3">
    <source>
        <dbReference type="Proteomes" id="UP000295131"/>
    </source>
</evidence>
<dbReference type="GO" id="GO:0046464">
    <property type="term" value="P:acylglycerol catabolic process"/>
    <property type="evidence" value="ECO:0007669"/>
    <property type="project" value="TreeGrafter"/>
</dbReference>
<dbReference type="EMBL" id="SMSI01000003">
    <property type="protein sequence ID" value="TDH35097.1"/>
    <property type="molecule type" value="Genomic_DNA"/>
</dbReference>
<dbReference type="AlphaFoldDB" id="A0A4R5PIN1"/>
<dbReference type="Gene3D" id="1.10.10.10">
    <property type="entry name" value="Winged helix-like DNA-binding domain superfamily/Winged helix DNA-binding domain"/>
    <property type="match status" value="1"/>
</dbReference>
<dbReference type="GO" id="GO:0003677">
    <property type="term" value="F:DNA binding"/>
    <property type="evidence" value="ECO:0007669"/>
    <property type="project" value="InterPro"/>
</dbReference>
<dbReference type="CDD" id="cd06170">
    <property type="entry name" value="LuxR_C_like"/>
    <property type="match status" value="1"/>
</dbReference>
<comment type="caution">
    <text evidence="2">The sequence shown here is derived from an EMBL/GenBank/DDBJ whole genome shotgun (WGS) entry which is preliminary data.</text>
</comment>
<dbReference type="PANTHER" id="PTHR43798">
    <property type="entry name" value="MONOACYLGLYCEROL LIPASE"/>
    <property type="match status" value="1"/>
</dbReference>
<dbReference type="Gene3D" id="3.40.50.1820">
    <property type="entry name" value="alpha/beta hydrolase"/>
    <property type="match status" value="1"/>
</dbReference>
<sequence>MESVEGAALPRTIEAIYSYFNGEQEFTELMRDLEAFLTVGSGQPIFSGEIDSHFRIANELARTLSPGAEFRYKMLVEGPALKLVFDRALRVVAQSESARTAYGDLGSLGISLREQFPEMHAGGSVSDIGRARTALLEQLTGPVTKAVIALFAPEPDELAAEADGEMRSFVRLPDDGGFVSLSRFHTPDVVTVTLPAANWGEHIAEMLRRSLGLSRSETEVLELMLIGRSNVEISRERQRSVDTVKSQTQSIFRKLGVASRVEAVQVIKDITSLAALSGAPPPAAVAMSRAKRDITFAHNPSVWKIEEINGREVGYVHYPAHGRAREPGRSVILFHGLLQGPELSDRTQHALRSAGYELIGISRPGYGATARAPRDGDFFRTALDDAHAVARKLRLNKPVLLGHLFGGHAAIEYAARWPDEVSGIVFCSTYFPLQIAEHLVPIGAVQKLAMSSGLTSWAAHQFIAHTGVAYLRYGGAQRYLAALSERSPADRKAMEDLDIRSLLHAGARHASISGATAFLADTAASRHDWSGLLPQIRIPTVVLHGASDPAVNPQIARLAARMIPDCRYEELENTGQQLLHMVPDKLVVALDEIREKSA</sequence>
<dbReference type="InterPro" id="IPR000792">
    <property type="entry name" value="Tscrpt_reg_LuxR_C"/>
</dbReference>
<keyword evidence="2" id="KW-0378">Hydrolase</keyword>
<reference evidence="2 3" key="1">
    <citation type="journal article" date="2013" name="Int. J. Syst. Evol. Microbiol.">
        <title>Hoeflea suaedae sp. nov., an endophytic bacterium isolated from the root of the halophyte Suaeda maritima.</title>
        <authorList>
            <person name="Chung E.J."/>
            <person name="Park J.A."/>
            <person name="Pramanik P."/>
            <person name="Bibi F."/>
            <person name="Jeon C.O."/>
            <person name="Chung Y.R."/>
        </authorList>
    </citation>
    <scope>NUCLEOTIDE SEQUENCE [LARGE SCALE GENOMIC DNA]</scope>
    <source>
        <strain evidence="2 3">YC6898</strain>
    </source>
</reference>
<feature type="domain" description="HTH luxR-type" evidence="1">
    <location>
        <begin position="206"/>
        <end position="271"/>
    </location>
</feature>
<dbReference type="Proteomes" id="UP000295131">
    <property type="component" value="Unassembled WGS sequence"/>
</dbReference>
<keyword evidence="3" id="KW-1185">Reference proteome</keyword>
<dbReference type="PROSITE" id="PS50043">
    <property type="entry name" value="HTH_LUXR_2"/>
    <property type="match status" value="1"/>
</dbReference>
<proteinExistence type="predicted"/>
<protein>
    <submittedName>
        <fullName evidence="2">Alpha/beta fold hydrolase</fullName>
    </submittedName>
</protein>
<name>A0A4R5PIN1_9HYPH</name>
<dbReference type="InterPro" id="IPR050266">
    <property type="entry name" value="AB_hydrolase_sf"/>
</dbReference>
<dbReference type="Pfam" id="PF00196">
    <property type="entry name" value="GerE"/>
    <property type="match status" value="1"/>
</dbReference>
<dbReference type="InterPro" id="IPR016032">
    <property type="entry name" value="Sig_transdc_resp-reg_C-effctor"/>
</dbReference>
<dbReference type="SUPFAM" id="SSF46894">
    <property type="entry name" value="C-terminal effector domain of the bipartite response regulators"/>
    <property type="match status" value="1"/>
</dbReference>
<accession>A0A4R5PIN1</accession>
<dbReference type="GO" id="GO:0006355">
    <property type="term" value="P:regulation of DNA-templated transcription"/>
    <property type="evidence" value="ECO:0007669"/>
    <property type="project" value="InterPro"/>
</dbReference>
<dbReference type="GO" id="GO:0016020">
    <property type="term" value="C:membrane"/>
    <property type="evidence" value="ECO:0007669"/>
    <property type="project" value="TreeGrafter"/>
</dbReference>
<dbReference type="PANTHER" id="PTHR43798:SF5">
    <property type="entry name" value="MONOACYLGLYCEROL LIPASE ABHD6"/>
    <property type="match status" value="1"/>
</dbReference>
<dbReference type="OrthoDB" id="7267294at2"/>